<dbReference type="InterPro" id="IPR029021">
    <property type="entry name" value="Prot-tyrosine_phosphatase-like"/>
</dbReference>
<feature type="domain" description="Tyrosine specific protein phosphatases" evidence="1">
    <location>
        <begin position="64"/>
        <end position="122"/>
    </location>
</feature>
<dbReference type="RefSeq" id="WP_377913246.1">
    <property type="nucleotide sequence ID" value="NZ_JBHRZT010000020.1"/>
</dbReference>
<evidence type="ECO:0000313" key="2">
    <source>
        <dbReference type="EMBL" id="MFC3883138.1"/>
    </source>
</evidence>
<dbReference type="Proteomes" id="UP001595752">
    <property type="component" value="Unassembled WGS sequence"/>
</dbReference>
<comment type="caution">
    <text evidence="2">The sequence shown here is derived from an EMBL/GenBank/DDBJ whole genome shotgun (WGS) entry which is preliminary data.</text>
</comment>
<organism evidence="2 3">
    <name type="scientific">Bacillus songklensis</name>
    <dbReference type="NCBI Taxonomy" id="1069116"/>
    <lineage>
        <taxon>Bacteria</taxon>
        <taxon>Bacillati</taxon>
        <taxon>Bacillota</taxon>
        <taxon>Bacilli</taxon>
        <taxon>Bacillales</taxon>
        <taxon>Bacillaceae</taxon>
        <taxon>Bacillus</taxon>
    </lineage>
</organism>
<dbReference type="Gene3D" id="3.90.190.10">
    <property type="entry name" value="Protein tyrosine phosphatase superfamily"/>
    <property type="match status" value="1"/>
</dbReference>
<keyword evidence="3" id="KW-1185">Reference proteome</keyword>
<dbReference type="InterPro" id="IPR000387">
    <property type="entry name" value="Tyr_Pase_dom"/>
</dbReference>
<dbReference type="CDD" id="cd14498">
    <property type="entry name" value="DSP"/>
    <property type="match status" value="1"/>
</dbReference>
<proteinExistence type="predicted"/>
<dbReference type="EMBL" id="JBHRZT010000020">
    <property type="protein sequence ID" value="MFC3883138.1"/>
    <property type="molecule type" value="Genomic_DNA"/>
</dbReference>
<dbReference type="SMART" id="SM00195">
    <property type="entry name" value="DSPc"/>
    <property type="match status" value="1"/>
</dbReference>
<name>A0ABV8AYT7_9BACI</name>
<accession>A0ABV8AYT7</accession>
<dbReference type="PROSITE" id="PS50056">
    <property type="entry name" value="TYR_PHOSPHATASE_2"/>
    <property type="match status" value="1"/>
</dbReference>
<dbReference type="InterPro" id="IPR000340">
    <property type="entry name" value="Dual-sp_phosphatase_cat-dom"/>
</dbReference>
<protein>
    <submittedName>
        <fullName evidence="2">Dual specificity protein phosphatase family protein</fullName>
    </submittedName>
</protein>
<dbReference type="Pfam" id="PF00782">
    <property type="entry name" value="DSPc"/>
    <property type="match status" value="1"/>
</dbReference>
<dbReference type="SUPFAM" id="SSF52799">
    <property type="entry name" value="(Phosphotyrosine protein) phosphatases II"/>
    <property type="match status" value="1"/>
</dbReference>
<gene>
    <name evidence="2" type="ORF">ACFOU2_06260</name>
</gene>
<evidence type="ECO:0000259" key="1">
    <source>
        <dbReference type="PROSITE" id="PS50056"/>
    </source>
</evidence>
<sequence length="145" mass="16723">MSFVEMIPGRLYIGGRIRSSDWGFIQRHITAIINIRITPDRPPFDFSHRTMIWAPLTVLHPPELQWIIAMTKLMNSLMDPGHTILLHDTLGIHRLGFVITAFYMQRFGLSRDQALAAVRSRKSDIDPPDNYLKLLSQFEAYLESS</sequence>
<dbReference type="InterPro" id="IPR020422">
    <property type="entry name" value="TYR_PHOSPHATASE_DUAL_dom"/>
</dbReference>
<evidence type="ECO:0000313" key="3">
    <source>
        <dbReference type="Proteomes" id="UP001595752"/>
    </source>
</evidence>
<reference evidence="3" key="1">
    <citation type="journal article" date="2019" name="Int. J. Syst. Evol. Microbiol.">
        <title>The Global Catalogue of Microorganisms (GCM) 10K type strain sequencing project: providing services to taxonomists for standard genome sequencing and annotation.</title>
        <authorList>
            <consortium name="The Broad Institute Genomics Platform"/>
            <consortium name="The Broad Institute Genome Sequencing Center for Infectious Disease"/>
            <person name="Wu L."/>
            <person name="Ma J."/>
        </authorList>
    </citation>
    <scope>NUCLEOTIDE SEQUENCE [LARGE SCALE GENOMIC DNA]</scope>
    <source>
        <strain evidence="3">CCUG 61889</strain>
    </source>
</reference>